<dbReference type="RefSeq" id="WP_189087817.1">
    <property type="nucleotide sequence ID" value="NZ_BMQL01000001.1"/>
</dbReference>
<comment type="subcellular location">
    <subcellularLocation>
        <location evidence="1">Cell membrane</location>
        <topology evidence="1">Multi-pass membrane protein</topology>
    </subcellularLocation>
</comment>
<keyword evidence="5 6" id="KW-0472">Membrane</keyword>
<reference evidence="7" key="2">
    <citation type="submission" date="2020-09" db="EMBL/GenBank/DDBJ databases">
        <authorList>
            <person name="Sun Q."/>
            <person name="Ohkuma M."/>
        </authorList>
    </citation>
    <scope>NUCLEOTIDE SEQUENCE</scope>
    <source>
        <strain evidence="7">JCM 31311</strain>
    </source>
</reference>
<feature type="transmembrane region" description="Helical" evidence="6">
    <location>
        <begin position="113"/>
        <end position="134"/>
    </location>
</feature>
<feature type="transmembrane region" description="Helical" evidence="6">
    <location>
        <begin position="154"/>
        <end position="172"/>
    </location>
</feature>
<feature type="transmembrane region" description="Helical" evidence="6">
    <location>
        <begin position="184"/>
        <end position="203"/>
    </location>
</feature>
<evidence type="ECO:0000256" key="3">
    <source>
        <dbReference type="ARBA" id="ARBA00022692"/>
    </source>
</evidence>
<keyword evidence="2" id="KW-1003">Cell membrane</keyword>
<evidence type="ECO:0000256" key="2">
    <source>
        <dbReference type="ARBA" id="ARBA00022475"/>
    </source>
</evidence>
<dbReference type="Pfam" id="PF09678">
    <property type="entry name" value="Caa3_CtaG"/>
    <property type="match status" value="1"/>
</dbReference>
<name>A0A918BVX6_9DEIO</name>
<sequence>MTPTTTPTLFDLLAPHPDWLWLLGILAVAGWYTVGAWRASRAGLPWPAWRVACFGAALVLALLVTQTAVTRYTLLSMTLYMVRLMVLAELIPPLAVLGLPPGRLTPRGGWGRALSWVLDPWVALALWATVVIFWNIPASFSASLVSNTAGGLLPLLYLLGGALSWAVVLRPLPGVQGRSMGNRGWFGLLSSLPMMAVAAVWLYSPRVLYAPYVGALCLWNTTPLQNQVSSGWVMMIAGLPGMALALAQLMVWLIGLADSGTVTYEDEPEPDAPTLPPAQEHS</sequence>
<keyword evidence="3 6" id="KW-0812">Transmembrane</keyword>
<dbReference type="Proteomes" id="UP000603865">
    <property type="component" value="Unassembled WGS sequence"/>
</dbReference>
<reference evidence="7" key="1">
    <citation type="journal article" date="2014" name="Int. J. Syst. Evol. Microbiol.">
        <title>Complete genome sequence of Corynebacterium casei LMG S-19264T (=DSM 44701T), isolated from a smear-ripened cheese.</title>
        <authorList>
            <consortium name="US DOE Joint Genome Institute (JGI-PGF)"/>
            <person name="Walter F."/>
            <person name="Albersmeier A."/>
            <person name="Kalinowski J."/>
            <person name="Ruckert C."/>
        </authorList>
    </citation>
    <scope>NUCLEOTIDE SEQUENCE</scope>
    <source>
        <strain evidence="7">JCM 31311</strain>
    </source>
</reference>
<evidence type="ECO:0000313" key="8">
    <source>
        <dbReference type="Proteomes" id="UP000603865"/>
    </source>
</evidence>
<dbReference type="EMBL" id="BMQL01000001">
    <property type="protein sequence ID" value="GGQ95056.1"/>
    <property type="molecule type" value="Genomic_DNA"/>
</dbReference>
<evidence type="ECO:0000256" key="1">
    <source>
        <dbReference type="ARBA" id="ARBA00004651"/>
    </source>
</evidence>
<evidence type="ECO:0000313" key="7">
    <source>
        <dbReference type="EMBL" id="GGQ95056.1"/>
    </source>
</evidence>
<dbReference type="AlphaFoldDB" id="A0A918BVX6"/>
<evidence type="ECO:0000256" key="4">
    <source>
        <dbReference type="ARBA" id="ARBA00022989"/>
    </source>
</evidence>
<dbReference type="InterPro" id="IPR019108">
    <property type="entry name" value="Caa3_assmbl_CtaG-rel"/>
</dbReference>
<feature type="transmembrane region" description="Helical" evidence="6">
    <location>
        <begin position="80"/>
        <end position="101"/>
    </location>
</feature>
<evidence type="ECO:0000256" key="6">
    <source>
        <dbReference type="SAM" id="Phobius"/>
    </source>
</evidence>
<keyword evidence="4 6" id="KW-1133">Transmembrane helix</keyword>
<accession>A0A918BVX6</accession>
<organism evidence="7 8">
    <name type="scientific">Deinococcus ruber</name>
    <dbReference type="NCBI Taxonomy" id="1848197"/>
    <lineage>
        <taxon>Bacteria</taxon>
        <taxon>Thermotogati</taxon>
        <taxon>Deinococcota</taxon>
        <taxon>Deinococci</taxon>
        <taxon>Deinococcales</taxon>
        <taxon>Deinococcaceae</taxon>
        <taxon>Deinococcus</taxon>
    </lineage>
</organism>
<feature type="transmembrane region" description="Helical" evidence="6">
    <location>
        <begin position="51"/>
        <end position="74"/>
    </location>
</feature>
<proteinExistence type="predicted"/>
<gene>
    <name evidence="7" type="ORF">GCM10008957_04210</name>
</gene>
<feature type="transmembrane region" description="Helical" evidence="6">
    <location>
        <begin position="232"/>
        <end position="254"/>
    </location>
</feature>
<protein>
    <submittedName>
        <fullName evidence="7">Membrane protein</fullName>
    </submittedName>
</protein>
<evidence type="ECO:0000256" key="5">
    <source>
        <dbReference type="ARBA" id="ARBA00023136"/>
    </source>
</evidence>
<keyword evidence="8" id="KW-1185">Reference proteome</keyword>
<comment type="caution">
    <text evidence="7">The sequence shown here is derived from an EMBL/GenBank/DDBJ whole genome shotgun (WGS) entry which is preliminary data.</text>
</comment>
<feature type="transmembrane region" description="Helical" evidence="6">
    <location>
        <begin position="20"/>
        <end position="39"/>
    </location>
</feature>
<dbReference type="GO" id="GO:0005886">
    <property type="term" value="C:plasma membrane"/>
    <property type="evidence" value="ECO:0007669"/>
    <property type="project" value="UniProtKB-SubCell"/>
</dbReference>